<dbReference type="GO" id="GO:0004805">
    <property type="term" value="F:trehalose-phosphatase activity"/>
    <property type="evidence" value="ECO:0007669"/>
    <property type="project" value="UniProtKB-EC"/>
</dbReference>
<comment type="caution">
    <text evidence="4">The sequence shown here is derived from an EMBL/GenBank/DDBJ whole genome shotgun (WGS) entry which is preliminary data.</text>
</comment>
<dbReference type="UniPathway" id="UPA00299"/>
<dbReference type="PANTHER" id="PTHR43768">
    <property type="entry name" value="TREHALOSE 6-PHOSPHATE PHOSPHATASE"/>
    <property type="match status" value="1"/>
</dbReference>
<organism evidence="4 5">
    <name type="scientific">Brevibacterium ravenspurgense</name>
    <dbReference type="NCBI Taxonomy" id="479117"/>
    <lineage>
        <taxon>Bacteria</taxon>
        <taxon>Bacillati</taxon>
        <taxon>Actinomycetota</taxon>
        <taxon>Actinomycetes</taxon>
        <taxon>Micrococcales</taxon>
        <taxon>Brevibacteriaceae</taxon>
        <taxon>Brevibacterium</taxon>
    </lineage>
</organism>
<comment type="similarity">
    <text evidence="3">Belongs to the trehalose phosphatase family.</text>
</comment>
<dbReference type="AlphaFoldDB" id="A0A150HA40"/>
<dbReference type="InterPro" id="IPR036412">
    <property type="entry name" value="HAD-like_sf"/>
</dbReference>
<dbReference type="RefSeq" id="WP_062020567.1">
    <property type="nucleotide sequence ID" value="NZ_LQQC01000008.1"/>
</dbReference>
<gene>
    <name evidence="4" type="primary">otsB</name>
    <name evidence="4" type="ORF">Bravens_00847</name>
</gene>
<evidence type="ECO:0000313" key="4">
    <source>
        <dbReference type="EMBL" id="KXZ58972.1"/>
    </source>
</evidence>
<dbReference type="InterPro" id="IPR023214">
    <property type="entry name" value="HAD_sf"/>
</dbReference>
<comment type="function">
    <text evidence="2 3">Removes the phosphate from trehalose 6-phosphate to produce free trehalose.</text>
</comment>
<reference evidence="4 5" key="1">
    <citation type="submission" date="2016-01" db="EMBL/GenBank/DDBJ databases">
        <title>Use of Whole Genome Sequencing to ascertain that Brevibacterium massiliense (Roux, Raoult 2009) is a later heterotypic synonym of Brevibacterium ravenspurgense (Mages 2008).</title>
        <authorList>
            <person name="Bernier A.-M."/>
            <person name="Burdz T."/>
            <person name="Huynh C."/>
            <person name="Pachecho A.L."/>
            <person name="Wiebe D."/>
            <person name="Bonner C."/>
            <person name="Bernard K."/>
        </authorList>
    </citation>
    <scope>NUCLEOTIDE SEQUENCE [LARGE SCALE GENOMIC DNA]</scope>
    <source>
        <strain evidence="4 5">CCUG56047</strain>
    </source>
</reference>
<dbReference type="Proteomes" id="UP000243589">
    <property type="component" value="Unassembled WGS sequence"/>
</dbReference>
<dbReference type="NCBIfam" id="TIGR00685">
    <property type="entry name" value="T6PP"/>
    <property type="match status" value="1"/>
</dbReference>
<dbReference type="GO" id="GO:0046872">
    <property type="term" value="F:metal ion binding"/>
    <property type="evidence" value="ECO:0007669"/>
    <property type="project" value="UniProtKB-KW"/>
</dbReference>
<evidence type="ECO:0000256" key="1">
    <source>
        <dbReference type="ARBA" id="ARBA00022801"/>
    </source>
</evidence>
<keyword evidence="3" id="KW-0460">Magnesium</keyword>
<dbReference type="InterPro" id="IPR044651">
    <property type="entry name" value="OTSB-like"/>
</dbReference>
<comment type="pathway">
    <text evidence="3">Glycan biosynthesis; trehalose biosynthesis.</text>
</comment>
<keyword evidence="5" id="KW-1185">Reference proteome</keyword>
<evidence type="ECO:0000256" key="3">
    <source>
        <dbReference type="RuleBase" id="RU361117"/>
    </source>
</evidence>
<evidence type="ECO:0000313" key="5">
    <source>
        <dbReference type="Proteomes" id="UP000243589"/>
    </source>
</evidence>
<dbReference type="PANTHER" id="PTHR43768:SF3">
    <property type="entry name" value="TREHALOSE 6-PHOSPHATE PHOSPHATASE"/>
    <property type="match status" value="1"/>
</dbReference>
<sequence>MSELRDALSQAAQAKLLLVALDFDGVMAPLVDNPYESRALPESLNAVDFLDRLPRTWTAFITGRNLDNLRSVVTPPRNTLLYGAHGAEVSVPDAADVPDAAVPGSGDDLSTRELRVLDVIDTAHEELDTHLNHTGISGMWLERKPLGRAFHTREVEPEGAEIVRRALDELSAELDDVRIVHGHDIVEFSVRSTTKGDAIDQLMQTTRADTAIYMGDDTTDEDAFRHLNRYPGGLTVKVGPGRTEARFRAEDPREVSRALAHLASTREREVSREA</sequence>
<dbReference type="Gene3D" id="3.40.50.1000">
    <property type="entry name" value="HAD superfamily/HAD-like"/>
    <property type="match status" value="1"/>
</dbReference>
<protein>
    <recommendedName>
        <fullName evidence="3">Trehalose 6-phosphate phosphatase</fullName>
        <ecNumber evidence="3">3.1.3.12</ecNumber>
    </recommendedName>
</protein>
<dbReference type="EC" id="3.1.3.12" evidence="3"/>
<name>A0A150HA40_9MICO</name>
<dbReference type="GO" id="GO:0005992">
    <property type="term" value="P:trehalose biosynthetic process"/>
    <property type="evidence" value="ECO:0007669"/>
    <property type="project" value="UniProtKB-UniPathway"/>
</dbReference>
<dbReference type="Gene3D" id="3.30.70.1020">
    <property type="entry name" value="Trehalose-6-phosphate phosphatase related protein, domain 2"/>
    <property type="match status" value="1"/>
</dbReference>
<dbReference type="Pfam" id="PF02358">
    <property type="entry name" value="Trehalose_PPase"/>
    <property type="match status" value="1"/>
</dbReference>
<dbReference type="EMBL" id="LQQC01000008">
    <property type="protein sequence ID" value="KXZ58972.1"/>
    <property type="molecule type" value="Genomic_DNA"/>
</dbReference>
<accession>A0A150HA40</accession>
<dbReference type="PATRIC" id="fig|479117.4.peg.848"/>
<keyword evidence="3" id="KW-0479">Metal-binding</keyword>
<comment type="catalytic activity">
    <reaction evidence="3">
        <text>alpha,alpha-trehalose 6-phosphate + H2O = alpha,alpha-trehalose + phosphate</text>
        <dbReference type="Rhea" id="RHEA:23420"/>
        <dbReference type="ChEBI" id="CHEBI:15377"/>
        <dbReference type="ChEBI" id="CHEBI:16551"/>
        <dbReference type="ChEBI" id="CHEBI:43474"/>
        <dbReference type="ChEBI" id="CHEBI:58429"/>
        <dbReference type="EC" id="3.1.3.12"/>
    </reaction>
</comment>
<dbReference type="SUPFAM" id="SSF56784">
    <property type="entry name" value="HAD-like"/>
    <property type="match status" value="1"/>
</dbReference>
<comment type="cofactor">
    <cofactor evidence="3">
        <name>Mg(2+)</name>
        <dbReference type="ChEBI" id="CHEBI:18420"/>
    </cofactor>
</comment>
<keyword evidence="1 3" id="KW-0378">Hydrolase</keyword>
<evidence type="ECO:0000256" key="2">
    <source>
        <dbReference type="ARBA" id="ARBA00024179"/>
    </source>
</evidence>
<proteinExistence type="inferred from homology"/>
<dbReference type="InterPro" id="IPR003337">
    <property type="entry name" value="Trehalose_PPase"/>
</dbReference>